<keyword evidence="3" id="KW-0479">Metal-binding</keyword>
<dbReference type="GeneID" id="5983024"/>
<sequence>MEKMFAKMEKGLTPGKSERILSMHQVFRAFTTDVITLYAFGDNQKILDHDDWGHAATAGSAAWHSLTHVFAAFPIVLTLLRSIPLWAFKIFMPSLNELHEKQKVVRFIRNSPDPEQIKKTIFEGVLSSNLPPEEKTDARLAQEAQLIVFAGEGTVAYTMNAALYELLAHPVEYTKVQEELAEALEIGNKSPTFGASRNSSLSECGDSGDNAATSVE</sequence>
<keyword evidence="4" id="KW-0408">Iron</keyword>
<gene>
    <name evidence="6" type="ORF">SNOG_15963</name>
</gene>
<dbReference type="EMBL" id="CH445366">
    <property type="protein sequence ID" value="EAT76542.2"/>
    <property type="molecule type" value="Genomic_DNA"/>
</dbReference>
<dbReference type="Gene3D" id="1.10.630.10">
    <property type="entry name" value="Cytochrome P450"/>
    <property type="match status" value="1"/>
</dbReference>
<dbReference type="Proteomes" id="UP000001055">
    <property type="component" value="Unassembled WGS sequence"/>
</dbReference>
<evidence type="ECO:0000256" key="5">
    <source>
        <dbReference type="SAM" id="MobiDB-lite"/>
    </source>
</evidence>
<evidence type="ECO:0000256" key="1">
    <source>
        <dbReference type="ARBA" id="ARBA00001971"/>
    </source>
</evidence>
<evidence type="ECO:0000256" key="3">
    <source>
        <dbReference type="ARBA" id="ARBA00022723"/>
    </source>
</evidence>
<dbReference type="PANTHER" id="PTHR24305">
    <property type="entry name" value="CYTOCHROME P450"/>
    <property type="match status" value="1"/>
</dbReference>
<dbReference type="InterPro" id="IPR050121">
    <property type="entry name" value="Cytochrome_P450_monoxygenase"/>
</dbReference>
<dbReference type="SUPFAM" id="SSF48264">
    <property type="entry name" value="Cytochrome P450"/>
    <property type="match status" value="1"/>
</dbReference>
<accession>Q0TWN8</accession>
<dbReference type="InterPro" id="IPR036396">
    <property type="entry name" value="Cyt_P450_sf"/>
</dbReference>
<dbReference type="HOGENOM" id="CLU_1278023_0_0_1"/>
<dbReference type="RefSeq" id="XP_001806094.1">
    <property type="nucleotide sequence ID" value="XM_001806042.1"/>
</dbReference>
<comment type="cofactor">
    <cofactor evidence="1">
        <name>heme</name>
        <dbReference type="ChEBI" id="CHEBI:30413"/>
    </cofactor>
</comment>
<dbReference type="KEGG" id="pno:SNOG_15963"/>
<dbReference type="InterPro" id="IPR001128">
    <property type="entry name" value="Cyt_P450"/>
</dbReference>
<evidence type="ECO:0000313" key="7">
    <source>
        <dbReference type="Proteomes" id="UP000001055"/>
    </source>
</evidence>
<dbReference type="FunFam" id="1.10.630.10:FF:000343">
    <property type="entry name" value="Benzoate 4-monooxygenase cytochrome P450"/>
    <property type="match status" value="1"/>
</dbReference>
<organism evidence="6 7">
    <name type="scientific">Phaeosphaeria nodorum (strain SN15 / ATCC MYA-4574 / FGSC 10173)</name>
    <name type="common">Glume blotch fungus</name>
    <name type="synonym">Parastagonospora nodorum</name>
    <dbReference type="NCBI Taxonomy" id="321614"/>
    <lineage>
        <taxon>Eukaryota</taxon>
        <taxon>Fungi</taxon>
        <taxon>Dikarya</taxon>
        <taxon>Ascomycota</taxon>
        <taxon>Pezizomycotina</taxon>
        <taxon>Dothideomycetes</taxon>
        <taxon>Pleosporomycetidae</taxon>
        <taxon>Pleosporales</taxon>
        <taxon>Pleosporineae</taxon>
        <taxon>Phaeosphaeriaceae</taxon>
        <taxon>Parastagonospora</taxon>
    </lineage>
</organism>
<dbReference type="eggNOG" id="KOG0158">
    <property type="taxonomic scope" value="Eukaryota"/>
</dbReference>
<feature type="compositionally biased region" description="Polar residues" evidence="5">
    <location>
        <begin position="192"/>
        <end position="202"/>
    </location>
</feature>
<evidence type="ECO:0000313" key="6">
    <source>
        <dbReference type="EMBL" id="EAT76542.2"/>
    </source>
</evidence>
<dbReference type="AlphaFoldDB" id="Q0TWN8"/>
<dbReference type="GO" id="GO:0005506">
    <property type="term" value="F:iron ion binding"/>
    <property type="evidence" value="ECO:0007669"/>
    <property type="project" value="InterPro"/>
</dbReference>
<protein>
    <submittedName>
        <fullName evidence="6">Uncharacterized protein</fullName>
    </submittedName>
</protein>
<proteinExistence type="inferred from homology"/>
<dbReference type="GO" id="GO:0016705">
    <property type="term" value="F:oxidoreductase activity, acting on paired donors, with incorporation or reduction of molecular oxygen"/>
    <property type="evidence" value="ECO:0007669"/>
    <property type="project" value="InterPro"/>
</dbReference>
<comment type="similarity">
    <text evidence="2">Belongs to the cytochrome P450 family.</text>
</comment>
<dbReference type="Pfam" id="PF00067">
    <property type="entry name" value="p450"/>
    <property type="match status" value="1"/>
</dbReference>
<name>Q0TWN8_PHANO</name>
<dbReference type="PANTHER" id="PTHR24305:SF232">
    <property type="entry name" value="P450, PUTATIVE (EUROFUNG)-RELATED"/>
    <property type="match status" value="1"/>
</dbReference>
<evidence type="ECO:0000256" key="2">
    <source>
        <dbReference type="ARBA" id="ARBA00010617"/>
    </source>
</evidence>
<dbReference type="GO" id="GO:0020037">
    <property type="term" value="F:heme binding"/>
    <property type="evidence" value="ECO:0007669"/>
    <property type="project" value="InterPro"/>
</dbReference>
<dbReference type="InParanoid" id="Q0TWN8"/>
<feature type="region of interest" description="Disordered" evidence="5">
    <location>
        <begin position="192"/>
        <end position="216"/>
    </location>
</feature>
<evidence type="ECO:0000256" key="4">
    <source>
        <dbReference type="ARBA" id="ARBA00023004"/>
    </source>
</evidence>
<reference evidence="7" key="1">
    <citation type="journal article" date="2007" name="Plant Cell">
        <title>Dothideomycete-plant interactions illuminated by genome sequencing and EST analysis of the wheat pathogen Stagonospora nodorum.</title>
        <authorList>
            <person name="Hane J.K."/>
            <person name="Lowe R.G."/>
            <person name="Solomon P.S."/>
            <person name="Tan K.C."/>
            <person name="Schoch C.L."/>
            <person name="Spatafora J.W."/>
            <person name="Crous P.W."/>
            <person name="Kodira C."/>
            <person name="Birren B.W."/>
            <person name="Galagan J.E."/>
            <person name="Torriani S.F."/>
            <person name="McDonald B.A."/>
            <person name="Oliver R.P."/>
        </authorList>
    </citation>
    <scope>NUCLEOTIDE SEQUENCE [LARGE SCALE GENOMIC DNA]</scope>
    <source>
        <strain evidence="7">SN15 / ATCC MYA-4574 / FGSC 10173</strain>
    </source>
</reference>
<dbReference type="GO" id="GO:0004497">
    <property type="term" value="F:monooxygenase activity"/>
    <property type="evidence" value="ECO:0007669"/>
    <property type="project" value="InterPro"/>
</dbReference>
<dbReference type="VEuPathDB" id="FungiDB:JI435_159630"/>